<dbReference type="InterPro" id="IPR011009">
    <property type="entry name" value="Kinase-like_dom_sf"/>
</dbReference>
<dbReference type="Pfam" id="PF00069">
    <property type="entry name" value="Pkinase"/>
    <property type="match status" value="1"/>
</dbReference>
<dbReference type="PROSITE" id="PS50011">
    <property type="entry name" value="PROTEIN_KINASE_DOM"/>
    <property type="match status" value="1"/>
</dbReference>
<comment type="catalytic activity">
    <reaction evidence="2">
        <text>L-threonyl-[protein] + ATP = O-phospho-L-threonyl-[protein] + ADP + H(+)</text>
        <dbReference type="Rhea" id="RHEA:46608"/>
        <dbReference type="Rhea" id="RHEA-COMP:11060"/>
        <dbReference type="Rhea" id="RHEA-COMP:11605"/>
        <dbReference type="ChEBI" id="CHEBI:15378"/>
        <dbReference type="ChEBI" id="CHEBI:30013"/>
        <dbReference type="ChEBI" id="CHEBI:30616"/>
        <dbReference type="ChEBI" id="CHEBI:61977"/>
        <dbReference type="ChEBI" id="CHEBI:456216"/>
        <dbReference type="EC" id="2.7.11.1"/>
    </reaction>
</comment>
<organism evidence="7 8">
    <name type="scientific">Ajellomyces capsulatus (strain H143)</name>
    <name type="common">Darling's disease fungus</name>
    <name type="synonym">Histoplasma capsulatum</name>
    <dbReference type="NCBI Taxonomy" id="544712"/>
    <lineage>
        <taxon>Eukaryota</taxon>
        <taxon>Fungi</taxon>
        <taxon>Dikarya</taxon>
        <taxon>Ascomycota</taxon>
        <taxon>Pezizomycotina</taxon>
        <taxon>Eurotiomycetes</taxon>
        <taxon>Eurotiomycetidae</taxon>
        <taxon>Onygenales</taxon>
        <taxon>Ajellomycetaceae</taxon>
        <taxon>Histoplasma</taxon>
    </lineage>
</organism>
<dbReference type="OrthoDB" id="10252171at2759"/>
<dbReference type="EMBL" id="GG692437">
    <property type="protein sequence ID" value="EER36804.1"/>
    <property type="molecule type" value="Genomic_DNA"/>
</dbReference>
<keyword evidence="7" id="KW-0418">Kinase</keyword>
<dbReference type="SUPFAM" id="SSF56112">
    <property type="entry name" value="Protein kinase-like (PK-like)"/>
    <property type="match status" value="1"/>
</dbReference>
<dbReference type="CDD" id="cd00060">
    <property type="entry name" value="FHA"/>
    <property type="match status" value="1"/>
</dbReference>
<evidence type="ECO:0000256" key="2">
    <source>
        <dbReference type="ARBA" id="ARBA00047899"/>
    </source>
</evidence>
<dbReference type="GO" id="GO:0005737">
    <property type="term" value="C:cytoplasm"/>
    <property type="evidence" value="ECO:0007669"/>
    <property type="project" value="TreeGrafter"/>
</dbReference>
<evidence type="ECO:0000256" key="1">
    <source>
        <dbReference type="ARBA" id="ARBA00005575"/>
    </source>
</evidence>
<proteinExistence type="inferred from homology"/>
<dbReference type="AlphaFoldDB" id="C6HRY6"/>
<dbReference type="HOGENOM" id="CLU_016893_0_0_1"/>
<evidence type="ECO:0000256" key="3">
    <source>
        <dbReference type="ARBA" id="ARBA00048679"/>
    </source>
</evidence>
<dbReference type="PROSITE" id="PS00108">
    <property type="entry name" value="PROTEIN_KINASE_ST"/>
    <property type="match status" value="1"/>
</dbReference>
<feature type="domain" description="FHA" evidence="5">
    <location>
        <begin position="87"/>
        <end position="140"/>
    </location>
</feature>
<evidence type="ECO:0000259" key="6">
    <source>
        <dbReference type="PROSITE" id="PS50011"/>
    </source>
</evidence>
<reference evidence="8" key="1">
    <citation type="submission" date="2009-05" db="EMBL/GenBank/DDBJ databases">
        <title>The genome sequence of Ajellomyces capsulatus strain H143.</title>
        <authorList>
            <person name="Champion M."/>
            <person name="Cuomo C.A."/>
            <person name="Ma L.-J."/>
            <person name="Henn M.R."/>
            <person name="Sil A."/>
            <person name="Goldman B."/>
            <person name="Young S.K."/>
            <person name="Kodira C.D."/>
            <person name="Zeng Q."/>
            <person name="Koehrsen M."/>
            <person name="Alvarado L."/>
            <person name="Berlin A.M."/>
            <person name="Borenstein D."/>
            <person name="Chen Z."/>
            <person name="Engels R."/>
            <person name="Freedman E."/>
            <person name="Gellesch M."/>
            <person name="Goldberg J."/>
            <person name="Griggs A."/>
            <person name="Gujja S."/>
            <person name="Heiman D.I."/>
            <person name="Hepburn T.A."/>
            <person name="Howarth C."/>
            <person name="Jen D."/>
            <person name="Larson L."/>
            <person name="Lewis B."/>
            <person name="Mehta T."/>
            <person name="Park D."/>
            <person name="Pearson M."/>
            <person name="Roberts A."/>
            <person name="Saif S."/>
            <person name="Shea T.D."/>
            <person name="Shenoy N."/>
            <person name="Sisk P."/>
            <person name="Stolte C."/>
            <person name="Sykes S."/>
            <person name="Walk T."/>
            <person name="White J."/>
            <person name="Yandava C."/>
            <person name="Klein B."/>
            <person name="McEwen J.G."/>
            <person name="Puccia R."/>
            <person name="Goldman G.H."/>
            <person name="Felipe M.S."/>
            <person name="Nino-Vega G."/>
            <person name="San-Blas G."/>
            <person name="Taylor J.W."/>
            <person name="Mendoza L."/>
            <person name="Galagan J.E."/>
            <person name="Nusbaum C."/>
            <person name="Birren B.W."/>
        </authorList>
    </citation>
    <scope>NUCLEOTIDE SEQUENCE [LARGE SCALE GENOMIC DNA]</scope>
    <source>
        <strain evidence="8">H143</strain>
    </source>
</reference>
<gene>
    <name evidence="7" type="ORF">HCDG_08967</name>
</gene>
<dbReference type="PANTHER" id="PTHR44167:SF29">
    <property type="entry name" value="SERINE_THREONINE PROTEIN KINASE-43"/>
    <property type="match status" value="1"/>
</dbReference>
<dbReference type="OMA" id="CALAFIR"/>
<dbReference type="GO" id="GO:0051598">
    <property type="term" value="P:meiotic recombination checkpoint signaling"/>
    <property type="evidence" value="ECO:0007669"/>
    <property type="project" value="TreeGrafter"/>
</dbReference>
<feature type="compositionally biased region" description="Basic and acidic residues" evidence="4">
    <location>
        <begin position="584"/>
        <end position="596"/>
    </location>
</feature>
<evidence type="ECO:0000259" key="5">
    <source>
        <dbReference type="PROSITE" id="PS50006"/>
    </source>
</evidence>
<dbReference type="PANTHER" id="PTHR44167">
    <property type="entry name" value="OVARIAN-SPECIFIC SERINE/THREONINE-PROTEIN KINASE LOK-RELATED"/>
    <property type="match status" value="1"/>
</dbReference>
<dbReference type="SMART" id="SM00220">
    <property type="entry name" value="S_TKc"/>
    <property type="match status" value="1"/>
</dbReference>
<dbReference type="InterPro" id="IPR008271">
    <property type="entry name" value="Ser/Thr_kinase_AS"/>
</dbReference>
<feature type="region of interest" description="Disordered" evidence="4">
    <location>
        <begin position="540"/>
        <end position="602"/>
    </location>
</feature>
<dbReference type="InterPro" id="IPR000253">
    <property type="entry name" value="FHA_dom"/>
</dbReference>
<evidence type="ECO:0000313" key="7">
    <source>
        <dbReference type="EMBL" id="EER36804.1"/>
    </source>
</evidence>
<dbReference type="InterPro" id="IPR000719">
    <property type="entry name" value="Prot_kinase_dom"/>
</dbReference>
<dbReference type="VEuPathDB" id="FungiDB:HCDG_08967"/>
<evidence type="ECO:0000256" key="4">
    <source>
        <dbReference type="SAM" id="MobiDB-lite"/>
    </source>
</evidence>
<accession>C6HRY6</accession>
<comment type="similarity">
    <text evidence="1">Belongs to the protein kinase superfamily. CAMK Ser/Thr protein kinase family. CHEK2 subfamily.</text>
</comment>
<evidence type="ECO:0000313" key="8">
    <source>
        <dbReference type="Proteomes" id="UP000002624"/>
    </source>
</evidence>
<dbReference type="GO" id="GO:0004674">
    <property type="term" value="F:protein serine/threonine kinase activity"/>
    <property type="evidence" value="ECO:0007669"/>
    <property type="project" value="UniProtKB-EC"/>
</dbReference>
<keyword evidence="7" id="KW-0808">Transferase</keyword>
<dbReference type="STRING" id="544712.C6HRY6"/>
<dbReference type="GO" id="GO:0005634">
    <property type="term" value="C:nucleus"/>
    <property type="evidence" value="ECO:0007669"/>
    <property type="project" value="TreeGrafter"/>
</dbReference>
<dbReference type="Gene3D" id="1.10.510.10">
    <property type="entry name" value="Transferase(Phosphotransferase) domain 1"/>
    <property type="match status" value="1"/>
</dbReference>
<sequence>MAVDPGMVIGFLRPLSRSAHVALELPHNRNRVISITPALETQDLRKRQQRSVNSETTAPQLGPETLAPQLILSLLDEHKPIDPLRGFVFGNDKDRCDVLLDGRFEGVSGVHFRISLNWESGALLITDTSSCGTNLNSSIDGLQNIQLRQQKIPIFSGNNIQAGVTMFKIIIPERGNNRWVFDQNRLRYYNKWKNQTPQIETLLISQKTLTYLDLGKISIFEVLGSGTCGTVYKAVDAIGSIYAVKMHKTLSDPAENRKVMERFEGKQSAYDLDHVLDAVLYLHTNGYAHRDIKPANILVKSVEPFSFVLSDFGLTSRDPLQTFCGSNMYAAPEIYNHRPYTAMVDIWAIGIVILKYTAGLPAPPTPWDNDQWFKSLSAFTPKIEPCWKTLRDFANTLLEPDPDKRPIAQVCLTEINKIRRGEATSVSFRDRKRNMPSTPAPYVPKDITADDLKSWVQYDQSKDPPRAINLTRICWALCLSRDAMRSYLKKEGHASYVTPATPRKKLLRGTYVSISCALAFIRSSRPDLKNLIADLQQLDSSSEMPETPEPPISIASDNTFTPLSRPRALGESAHQRSSRSSTRALRESVRQGRERSSPQALDDAAMRFIDPSLIHQGAANVEQTDLNNLPEFVINSTFDDQLFFDSYIAPPQE</sequence>
<comment type="catalytic activity">
    <reaction evidence="3">
        <text>L-seryl-[protein] + ATP = O-phospho-L-seryl-[protein] + ADP + H(+)</text>
        <dbReference type="Rhea" id="RHEA:17989"/>
        <dbReference type="Rhea" id="RHEA-COMP:9863"/>
        <dbReference type="Rhea" id="RHEA-COMP:11604"/>
        <dbReference type="ChEBI" id="CHEBI:15378"/>
        <dbReference type="ChEBI" id="CHEBI:29999"/>
        <dbReference type="ChEBI" id="CHEBI:30616"/>
        <dbReference type="ChEBI" id="CHEBI:83421"/>
        <dbReference type="ChEBI" id="CHEBI:456216"/>
        <dbReference type="EC" id="2.7.11.1"/>
    </reaction>
</comment>
<dbReference type="InterPro" id="IPR008984">
    <property type="entry name" value="SMAD_FHA_dom_sf"/>
</dbReference>
<dbReference type="GO" id="GO:0005524">
    <property type="term" value="F:ATP binding"/>
    <property type="evidence" value="ECO:0007669"/>
    <property type="project" value="InterPro"/>
</dbReference>
<dbReference type="PROSITE" id="PS50006">
    <property type="entry name" value="FHA_DOMAIN"/>
    <property type="match status" value="1"/>
</dbReference>
<dbReference type="Gene3D" id="2.60.200.20">
    <property type="match status" value="1"/>
</dbReference>
<name>C6HRY6_AJECH</name>
<dbReference type="Proteomes" id="UP000002624">
    <property type="component" value="Unassembled WGS sequence"/>
</dbReference>
<feature type="domain" description="Protein kinase" evidence="6">
    <location>
        <begin position="93"/>
        <end position="419"/>
    </location>
</feature>
<dbReference type="SUPFAM" id="SSF49879">
    <property type="entry name" value="SMAD/FHA domain"/>
    <property type="match status" value="1"/>
</dbReference>
<protein>
    <submittedName>
        <fullName evidence="7">Pregnancy upregulated non-ubiquitously expressed CaM kinase</fullName>
    </submittedName>
</protein>